<keyword evidence="1" id="KW-0547">Nucleotide-binding</keyword>
<dbReference type="EMBL" id="LR746280">
    <property type="protein sequence ID" value="CAA7410048.1"/>
    <property type="molecule type" value="Genomic_DNA"/>
</dbReference>
<evidence type="ECO:0000313" key="3">
    <source>
        <dbReference type="EMBL" id="CAA7410048.1"/>
    </source>
</evidence>
<dbReference type="GO" id="GO:0016020">
    <property type="term" value="C:membrane"/>
    <property type="evidence" value="ECO:0007669"/>
    <property type="project" value="TreeGrafter"/>
</dbReference>
<sequence length="233" mass="25990">MSQHLSRVHVCSFFSISTTKLEIVTRRPPPKWQAEGRIDLEDLKEKRIQQKSFIQDISKILTPSYRPNAPLVLKGITCTFAAGHKVGVVGRTASGKRTLLSALVRSNLDPLGLHADHEIWEGLEKCQLKKTVASFPDFLDSTVSDEGDNWSAGQRRATASIDFPTDATLRRIIKQEFGRFTVITVVHRVPTRSIVEYDVPSRLMVESGSAFSNLVAEYWSSCRSDSSRNLSSG</sequence>
<dbReference type="InterPro" id="IPR050173">
    <property type="entry name" value="ABC_transporter_C-like"/>
</dbReference>
<dbReference type="PANTHER" id="PTHR24223">
    <property type="entry name" value="ATP-BINDING CASSETTE SUB-FAMILY C"/>
    <property type="match status" value="1"/>
</dbReference>
<evidence type="ECO:0000256" key="2">
    <source>
        <dbReference type="ARBA" id="ARBA00022840"/>
    </source>
</evidence>
<keyword evidence="4" id="KW-1185">Reference proteome</keyword>
<dbReference type="PANTHER" id="PTHR24223:SF108">
    <property type="entry name" value="ABC TRANSPORTER C FAMILY MEMBER 8"/>
    <property type="match status" value="1"/>
</dbReference>
<dbReference type="SUPFAM" id="SSF52540">
    <property type="entry name" value="P-loop containing nucleoside triphosphate hydrolases"/>
    <property type="match status" value="1"/>
</dbReference>
<dbReference type="GO" id="GO:0005524">
    <property type="term" value="F:ATP binding"/>
    <property type="evidence" value="ECO:0007669"/>
    <property type="project" value="UniProtKB-KW"/>
</dbReference>
<gene>
    <name evidence="3" type="ORF">SI8410_17020726</name>
</gene>
<proteinExistence type="predicted"/>
<name>A0A7I8LLA9_SPIIN</name>
<evidence type="ECO:0000256" key="1">
    <source>
        <dbReference type="ARBA" id="ARBA00022741"/>
    </source>
</evidence>
<protein>
    <submittedName>
        <fullName evidence="3">Uncharacterized protein</fullName>
    </submittedName>
</protein>
<keyword evidence="2" id="KW-0067">ATP-binding</keyword>
<dbReference type="GO" id="GO:0042626">
    <property type="term" value="F:ATPase-coupled transmembrane transporter activity"/>
    <property type="evidence" value="ECO:0007669"/>
    <property type="project" value="TreeGrafter"/>
</dbReference>
<organism evidence="3 4">
    <name type="scientific">Spirodela intermedia</name>
    <name type="common">Intermediate duckweed</name>
    <dbReference type="NCBI Taxonomy" id="51605"/>
    <lineage>
        <taxon>Eukaryota</taxon>
        <taxon>Viridiplantae</taxon>
        <taxon>Streptophyta</taxon>
        <taxon>Embryophyta</taxon>
        <taxon>Tracheophyta</taxon>
        <taxon>Spermatophyta</taxon>
        <taxon>Magnoliopsida</taxon>
        <taxon>Liliopsida</taxon>
        <taxon>Araceae</taxon>
        <taxon>Lemnoideae</taxon>
        <taxon>Spirodela</taxon>
    </lineage>
</organism>
<dbReference type="Gene3D" id="3.40.50.300">
    <property type="entry name" value="P-loop containing nucleotide triphosphate hydrolases"/>
    <property type="match status" value="2"/>
</dbReference>
<dbReference type="InterPro" id="IPR027417">
    <property type="entry name" value="P-loop_NTPase"/>
</dbReference>
<dbReference type="AlphaFoldDB" id="A0A7I8LLA9"/>
<dbReference type="OrthoDB" id="6500128at2759"/>
<reference evidence="3" key="1">
    <citation type="submission" date="2020-02" db="EMBL/GenBank/DDBJ databases">
        <authorList>
            <person name="Scholz U."/>
            <person name="Mascher M."/>
            <person name="Fiebig A."/>
        </authorList>
    </citation>
    <scope>NUCLEOTIDE SEQUENCE</scope>
</reference>
<evidence type="ECO:0000313" key="4">
    <source>
        <dbReference type="Proteomes" id="UP000663760"/>
    </source>
</evidence>
<dbReference type="Proteomes" id="UP000663760">
    <property type="component" value="Chromosome 17"/>
</dbReference>
<accession>A0A7I8LLA9</accession>